<dbReference type="GO" id="GO:0006621">
    <property type="term" value="P:protein retention in ER lumen"/>
    <property type="evidence" value="ECO:0007669"/>
    <property type="project" value="InterPro"/>
</dbReference>
<keyword evidence="3" id="KW-0813">Transport</keyword>
<dbReference type="GO" id="GO:0046923">
    <property type="term" value="F:ER retention sequence binding"/>
    <property type="evidence" value="ECO:0007669"/>
    <property type="project" value="InterPro"/>
</dbReference>
<feature type="transmembrane region" description="Helical" evidence="11">
    <location>
        <begin position="205"/>
        <end position="225"/>
    </location>
</feature>
<dbReference type="EMBL" id="MNPJ01000020">
    <property type="protein sequence ID" value="OQS54434.1"/>
    <property type="molecule type" value="Genomic_DNA"/>
</dbReference>
<sequence>MNNFYCCFKIAADLCILASKIIVFKKMKRMRTVSGISLKANILMMLSYLCIYTDPLDWNSLSFWNVYNNLIKVAMVEYQIGLFLFIYYRFYKTYEKRDDKCSVWFIFIISLLFGIFTSHKTHKYYTSVLRGYQFKKRNFYSFWSILKNSGHCLNALSIIPQLVMTQESGSCEAATGRSIILQGTGNALMLVYNICACYYTSNRLMYVFLGVVTLIINLDFMLIYYKSMMVNIESKMNVKVKKINEKVEKVKNYFRK</sequence>
<evidence type="ECO:0000256" key="2">
    <source>
        <dbReference type="ARBA" id="ARBA00010120"/>
    </source>
</evidence>
<dbReference type="InterPro" id="IPR000133">
    <property type="entry name" value="ER_ret_rcpt"/>
</dbReference>
<dbReference type="STRING" id="646526.A0A1W0E5C2"/>
<reference evidence="12 13" key="1">
    <citation type="journal article" date="2017" name="Environ. Microbiol.">
        <title>Decay of the glycolytic pathway and adaptation to intranuclear parasitism within Enterocytozoonidae microsporidia.</title>
        <authorList>
            <person name="Wiredu Boakye D."/>
            <person name="Jaroenlak P."/>
            <person name="Prachumwat A."/>
            <person name="Williams T.A."/>
            <person name="Bateman K.S."/>
            <person name="Itsathitphaisarn O."/>
            <person name="Sritunyalucksana K."/>
            <person name="Paszkiewicz K.H."/>
            <person name="Moore K.A."/>
            <person name="Stentiford G.D."/>
            <person name="Williams B.A."/>
        </authorList>
    </citation>
    <scope>NUCLEOTIDE SEQUENCE [LARGE SCALE GENOMIC DNA]</scope>
    <source>
        <strain evidence="12 13">TH1</strain>
    </source>
</reference>
<accession>A0A1W0E5C2</accession>
<dbReference type="OrthoDB" id="7694678at2759"/>
<dbReference type="PANTHER" id="PTHR10585">
    <property type="entry name" value="ER LUMEN PROTEIN RETAINING RECEPTOR"/>
    <property type="match status" value="1"/>
</dbReference>
<evidence type="ECO:0000313" key="13">
    <source>
        <dbReference type="Proteomes" id="UP000192758"/>
    </source>
</evidence>
<feature type="transmembrane region" description="Helical" evidence="11">
    <location>
        <begin position="71"/>
        <end position="90"/>
    </location>
</feature>
<evidence type="ECO:0000256" key="7">
    <source>
        <dbReference type="ARBA" id="ARBA00022927"/>
    </source>
</evidence>
<dbReference type="Proteomes" id="UP000192758">
    <property type="component" value="Unassembled WGS sequence"/>
</dbReference>
<evidence type="ECO:0000256" key="3">
    <source>
        <dbReference type="ARBA" id="ARBA00022448"/>
    </source>
</evidence>
<keyword evidence="7" id="KW-0653">Protein transport</keyword>
<keyword evidence="4 11" id="KW-0812">Transmembrane</keyword>
<dbReference type="AlphaFoldDB" id="A0A1W0E5C2"/>
<gene>
    <name evidence="12" type="primary">erd-2</name>
    <name evidence="12" type="ORF">EHP00_1329</name>
</gene>
<evidence type="ECO:0000256" key="6">
    <source>
        <dbReference type="ARBA" id="ARBA00022892"/>
    </source>
</evidence>
<evidence type="ECO:0000256" key="8">
    <source>
        <dbReference type="ARBA" id="ARBA00022989"/>
    </source>
</evidence>
<dbReference type="VEuPathDB" id="MicrosporidiaDB:EHP00_1329"/>
<name>A0A1W0E5C2_9MICR</name>
<keyword evidence="6" id="KW-0931">ER-Golgi transport</keyword>
<feature type="transmembrane region" description="Helical" evidence="11">
    <location>
        <begin position="32"/>
        <end position="51"/>
    </location>
</feature>
<evidence type="ECO:0000256" key="10">
    <source>
        <dbReference type="ARBA" id="ARBA00023170"/>
    </source>
</evidence>
<keyword evidence="9 11" id="KW-0472">Membrane</keyword>
<keyword evidence="5" id="KW-0256">Endoplasmic reticulum</keyword>
<comment type="subcellular location">
    <subcellularLocation>
        <location evidence="1">Endoplasmic reticulum membrane</location>
        <topology evidence="1">Multi-pass membrane protein</topology>
    </subcellularLocation>
</comment>
<organism evidence="12 13">
    <name type="scientific">Ecytonucleospora hepatopenaei</name>
    <dbReference type="NCBI Taxonomy" id="646526"/>
    <lineage>
        <taxon>Eukaryota</taxon>
        <taxon>Fungi</taxon>
        <taxon>Fungi incertae sedis</taxon>
        <taxon>Microsporidia</taxon>
        <taxon>Enterocytozoonidae</taxon>
        <taxon>Ecytonucleospora</taxon>
    </lineage>
</organism>
<evidence type="ECO:0000256" key="1">
    <source>
        <dbReference type="ARBA" id="ARBA00004477"/>
    </source>
</evidence>
<proteinExistence type="inferred from homology"/>
<evidence type="ECO:0000313" key="12">
    <source>
        <dbReference type="EMBL" id="OQS54434.1"/>
    </source>
</evidence>
<dbReference type="GO" id="GO:0015031">
    <property type="term" value="P:protein transport"/>
    <property type="evidence" value="ECO:0007669"/>
    <property type="project" value="UniProtKB-KW"/>
</dbReference>
<keyword evidence="13" id="KW-1185">Reference proteome</keyword>
<comment type="caution">
    <text evidence="12">The sequence shown here is derived from an EMBL/GenBank/DDBJ whole genome shotgun (WGS) entry which is preliminary data.</text>
</comment>
<feature type="transmembrane region" description="Helical" evidence="11">
    <location>
        <begin position="102"/>
        <end position="119"/>
    </location>
</feature>
<dbReference type="Pfam" id="PF00810">
    <property type="entry name" value="ER_lumen_recept"/>
    <property type="match status" value="1"/>
</dbReference>
<evidence type="ECO:0000256" key="11">
    <source>
        <dbReference type="SAM" id="Phobius"/>
    </source>
</evidence>
<keyword evidence="10" id="KW-0675">Receptor</keyword>
<evidence type="ECO:0000256" key="9">
    <source>
        <dbReference type="ARBA" id="ARBA00023136"/>
    </source>
</evidence>
<dbReference type="GO" id="GO:0005789">
    <property type="term" value="C:endoplasmic reticulum membrane"/>
    <property type="evidence" value="ECO:0007669"/>
    <property type="project" value="UniProtKB-SubCell"/>
</dbReference>
<keyword evidence="8 11" id="KW-1133">Transmembrane helix</keyword>
<protein>
    <submittedName>
        <fullName evidence="12">Erd-2</fullName>
    </submittedName>
</protein>
<dbReference type="GO" id="GO:0016192">
    <property type="term" value="P:vesicle-mediated transport"/>
    <property type="evidence" value="ECO:0007669"/>
    <property type="project" value="UniProtKB-KW"/>
</dbReference>
<evidence type="ECO:0000256" key="4">
    <source>
        <dbReference type="ARBA" id="ARBA00022692"/>
    </source>
</evidence>
<evidence type="ECO:0000256" key="5">
    <source>
        <dbReference type="ARBA" id="ARBA00022824"/>
    </source>
</evidence>
<comment type="similarity">
    <text evidence="2">Belongs to the ERD2 family.</text>
</comment>